<name>A0ABY3W6T4_9MICC</name>
<evidence type="ECO:0000256" key="4">
    <source>
        <dbReference type="ARBA" id="ARBA00023125"/>
    </source>
</evidence>
<protein>
    <submittedName>
        <fullName evidence="6">Transposase</fullName>
    </submittedName>
</protein>
<dbReference type="InterPro" id="IPR001207">
    <property type="entry name" value="Transposase_mutator"/>
</dbReference>
<keyword evidence="3" id="KW-0815">Transposition</keyword>
<evidence type="ECO:0000256" key="5">
    <source>
        <dbReference type="ARBA" id="ARBA00023172"/>
    </source>
</evidence>
<evidence type="ECO:0000256" key="3">
    <source>
        <dbReference type="ARBA" id="ARBA00022578"/>
    </source>
</evidence>
<dbReference type="Pfam" id="PF00872">
    <property type="entry name" value="Transposase_mut"/>
    <property type="match status" value="1"/>
</dbReference>
<gene>
    <name evidence="6" type="ORF">MNQ99_00835</name>
</gene>
<accession>A0ABY3W6T4</accession>
<dbReference type="EMBL" id="CP093326">
    <property type="protein sequence ID" value="UNK45970.1"/>
    <property type="molecule type" value="Genomic_DNA"/>
</dbReference>
<evidence type="ECO:0000256" key="1">
    <source>
        <dbReference type="ARBA" id="ARBA00002190"/>
    </source>
</evidence>
<reference evidence="6 7" key="1">
    <citation type="submission" date="2022-03" db="EMBL/GenBank/DDBJ databases">
        <title>Isotopic signatures of nitrous oxide derived from detoxification processes.</title>
        <authorList>
            <person name="Behrendt U."/>
            <person name="Buchen C."/>
            <person name="Well R."/>
            <person name="Ulrich A."/>
            <person name="Rohe L."/>
            <person name="Kolb S."/>
            <person name="Schloter M."/>
            <person name="Horn M.A."/>
            <person name="Augustin J."/>
        </authorList>
    </citation>
    <scope>NUCLEOTIDE SEQUENCE [LARGE SCALE GENOMIC DNA]</scope>
    <source>
        <strain evidence="6 7">S4-C24</strain>
    </source>
</reference>
<dbReference type="PROSITE" id="PS01007">
    <property type="entry name" value="TRANSPOSASE_MUTATOR"/>
    <property type="match status" value="1"/>
</dbReference>
<organism evidence="6 7">
    <name type="scientific">Arthrobacter sulfonylureivorans</name>
    <dbReference type="NCBI Taxonomy" id="2486855"/>
    <lineage>
        <taxon>Bacteria</taxon>
        <taxon>Bacillati</taxon>
        <taxon>Actinomycetota</taxon>
        <taxon>Actinomycetes</taxon>
        <taxon>Micrococcales</taxon>
        <taxon>Micrococcaceae</taxon>
        <taxon>Arthrobacter</taxon>
    </lineage>
</organism>
<keyword evidence="4" id="KW-0238">DNA-binding</keyword>
<keyword evidence="7" id="KW-1185">Reference proteome</keyword>
<proteinExistence type="inferred from homology"/>
<keyword evidence="5" id="KW-0233">DNA recombination</keyword>
<evidence type="ECO:0000256" key="2">
    <source>
        <dbReference type="ARBA" id="ARBA00010961"/>
    </source>
</evidence>
<evidence type="ECO:0000313" key="7">
    <source>
        <dbReference type="Proteomes" id="UP000829069"/>
    </source>
</evidence>
<dbReference type="Proteomes" id="UP000829069">
    <property type="component" value="Chromosome"/>
</dbReference>
<sequence length="236" mass="26803">MIVDGGSGLASALKRTWPETRIQRCLVHVQRNVRVLLTLRPRTKAGRQPRALSLALTRIKNRDEALAWLNALNAWHAAHKDLLAERTYRGTGPAPTHATTNQTWWYTHYRLRRAYQLLARCVRQEVLFTYLHPDLAALQVASTTNRIEGGVNAGIRHLLRNHRGLPAEHRKRAVEWYLYQRSENPGPPWKLIRPEHYEPVTATKGEIEEQLGPAVLGTAAVAEEGLWARSGWAGRT</sequence>
<comment type="similarity">
    <text evidence="2">Belongs to the transposase mutator family.</text>
</comment>
<comment type="function">
    <text evidence="1">Required for the transposition of the insertion element.</text>
</comment>
<evidence type="ECO:0000313" key="6">
    <source>
        <dbReference type="EMBL" id="UNK45970.1"/>
    </source>
</evidence>